<dbReference type="Pfam" id="PF11209">
    <property type="entry name" value="LmeA"/>
    <property type="match status" value="1"/>
</dbReference>
<proteinExistence type="predicted"/>
<organism evidence="1 2">
    <name type="scientific">Actinokineospora alba</name>
    <dbReference type="NCBI Taxonomy" id="504798"/>
    <lineage>
        <taxon>Bacteria</taxon>
        <taxon>Bacillati</taxon>
        <taxon>Actinomycetota</taxon>
        <taxon>Actinomycetes</taxon>
        <taxon>Pseudonocardiales</taxon>
        <taxon>Pseudonocardiaceae</taxon>
        <taxon>Actinokineospora</taxon>
    </lineage>
</organism>
<evidence type="ECO:0008006" key="3">
    <source>
        <dbReference type="Google" id="ProtNLM"/>
    </source>
</evidence>
<dbReference type="InterPro" id="IPR021373">
    <property type="entry name" value="DUF2993"/>
</dbReference>
<name>A0A1H0GM44_9PSEU</name>
<evidence type="ECO:0000313" key="1">
    <source>
        <dbReference type="EMBL" id="SDO07960.1"/>
    </source>
</evidence>
<keyword evidence="2" id="KW-1185">Reference proteome</keyword>
<gene>
    <name evidence="1" type="ORF">SAMN05192558_101854</name>
</gene>
<dbReference type="STRING" id="504798.SAMN05421871_10317"/>
<evidence type="ECO:0000313" key="2">
    <source>
        <dbReference type="Proteomes" id="UP000199651"/>
    </source>
</evidence>
<dbReference type="Proteomes" id="UP000199651">
    <property type="component" value="Unassembled WGS sequence"/>
</dbReference>
<accession>A0A1H0GM44</accession>
<sequence length="272" mass="29182">MDRPTGAARARVGHSGAVSEGWLPVRGLEAVFAAGRALLPSVPTTPAGVLETAVRVAAQRLRGKRVTVRTADQDVPMTVVDLACTGDTFRLAQGRIDEATFEARDLGWPPLALERLVVTVRDLRFAGPLSTTVTAESVQLDVTITAETLLAEIAETRPDLGVRFGSVLLVSRKPWPGELEVAPEVEDGVARLRPVALWLAGRRLPLPTRLAPFRVPLPELPRGLTLTSVTTSEEGVRLRGEAQDWRDKLSSTPLAEMVGLLATAAQTLTVGR</sequence>
<dbReference type="AlphaFoldDB" id="A0A1H0GM44"/>
<dbReference type="EMBL" id="FNJB01000001">
    <property type="protein sequence ID" value="SDO07960.1"/>
    <property type="molecule type" value="Genomic_DNA"/>
</dbReference>
<reference evidence="2" key="1">
    <citation type="submission" date="2016-10" db="EMBL/GenBank/DDBJ databases">
        <authorList>
            <person name="Varghese N."/>
            <person name="Submissions S."/>
        </authorList>
    </citation>
    <scope>NUCLEOTIDE SEQUENCE [LARGE SCALE GENOMIC DNA]</scope>
    <source>
        <strain evidence="2">IBRC-M 10655</strain>
    </source>
</reference>
<protein>
    <recommendedName>
        <fullName evidence="3">DUF2993 domain-containing protein</fullName>
    </recommendedName>
</protein>